<feature type="signal peptide" evidence="1">
    <location>
        <begin position="1"/>
        <end position="23"/>
    </location>
</feature>
<evidence type="ECO:0000313" key="2">
    <source>
        <dbReference type="EMBL" id="MCE7006416.1"/>
    </source>
</evidence>
<dbReference type="EMBL" id="JAJVCN010000002">
    <property type="protein sequence ID" value="MCE7006416.1"/>
    <property type="molecule type" value="Genomic_DNA"/>
</dbReference>
<evidence type="ECO:0000313" key="3">
    <source>
        <dbReference type="Proteomes" id="UP001521150"/>
    </source>
</evidence>
<evidence type="ECO:0000256" key="1">
    <source>
        <dbReference type="SAM" id="SignalP"/>
    </source>
</evidence>
<keyword evidence="3" id="KW-1185">Reference proteome</keyword>
<proteinExistence type="predicted"/>
<feature type="chain" id="PRO_5046624516" description="Secreted protein" evidence="1">
    <location>
        <begin position="24"/>
        <end position="133"/>
    </location>
</feature>
<evidence type="ECO:0008006" key="4">
    <source>
        <dbReference type="Google" id="ProtNLM"/>
    </source>
</evidence>
<organism evidence="2 3">
    <name type="scientific">Kibdelosporangium philippinense</name>
    <dbReference type="NCBI Taxonomy" id="211113"/>
    <lineage>
        <taxon>Bacteria</taxon>
        <taxon>Bacillati</taxon>
        <taxon>Actinomycetota</taxon>
        <taxon>Actinomycetes</taxon>
        <taxon>Pseudonocardiales</taxon>
        <taxon>Pseudonocardiaceae</taxon>
        <taxon>Kibdelosporangium</taxon>
    </lineage>
</organism>
<sequence>MKLKTSRWVTITCAMAIAGPGFAGQPALASDNFIEVTYDGNSAYQAKADDDPGDGNMGWVWVYTDNYIFPAHVDYYLTNDNSMHTLQTPEEEKGTNFRTFKNQTVRAIRVCGPGRLHMGCSNGGAFTWFKQFQ</sequence>
<comment type="caution">
    <text evidence="2">The sequence shown here is derived from an EMBL/GenBank/DDBJ whole genome shotgun (WGS) entry which is preliminary data.</text>
</comment>
<name>A0ABS8ZIF3_9PSEU</name>
<keyword evidence="1" id="KW-0732">Signal</keyword>
<gene>
    <name evidence="2" type="ORF">LWC34_26830</name>
</gene>
<reference evidence="2 3" key="1">
    <citation type="submission" date="2021-12" db="EMBL/GenBank/DDBJ databases">
        <title>Genome sequence of Kibdelosporangium philippinense ATCC 49844.</title>
        <authorList>
            <person name="Fedorov E.A."/>
            <person name="Omeragic M."/>
            <person name="Shalygina K.F."/>
            <person name="Maclea K.S."/>
        </authorList>
    </citation>
    <scope>NUCLEOTIDE SEQUENCE [LARGE SCALE GENOMIC DNA]</scope>
    <source>
        <strain evidence="2 3">ATCC 49844</strain>
    </source>
</reference>
<dbReference type="Proteomes" id="UP001521150">
    <property type="component" value="Unassembled WGS sequence"/>
</dbReference>
<accession>A0ABS8ZIF3</accession>
<dbReference type="RefSeq" id="WP_233727887.1">
    <property type="nucleotide sequence ID" value="NZ_JAJVCN010000002.1"/>
</dbReference>
<protein>
    <recommendedName>
        <fullName evidence="4">Secreted protein</fullName>
    </recommendedName>
</protein>